<dbReference type="SUPFAM" id="SSF103481">
    <property type="entry name" value="Multidrug resistance efflux transporter EmrE"/>
    <property type="match status" value="2"/>
</dbReference>
<dbReference type="InterPro" id="IPR037185">
    <property type="entry name" value="EmrE-like"/>
</dbReference>
<reference evidence="7 8" key="1">
    <citation type="journal article" date="2024" name="Science">
        <title>Giant polyketide synthase enzymes in the biosynthesis of giant marine polyether toxins.</title>
        <authorList>
            <person name="Fallon T.R."/>
            <person name="Shende V.V."/>
            <person name="Wierzbicki I.H."/>
            <person name="Pendleton A.L."/>
            <person name="Watervoot N.F."/>
            <person name="Auber R.P."/>
            <person name="Gonzalez D.J."/>
            <person name="Wisecaver J.H."/>
            <person name="Moore B.S."/>
        </authorList>
    </citation>
    <scope>NUCLEOTIDE SEQUENCE [LARGE SCALE GENOMIC DNA]</scope>
    <source>
        <strain evidence="7 8">12B1</strain>
    </source>
</reference>
<feature type="transmembrane region" description="Helical" evidence="5">
    <location>
        <begin position="12"/>
        <end position="33"/>
    </location>
</feature>
<keyword evidence="8" id="KW-1185">Reference proteome</keyword>
<feature type="transmembrane region" description="Helical" evidence="5">
    <location>
        <begin position="126"/>
        <end position="145"/>
    </location>
</feature>
<dbReference type="PANTHER" id="PTHR31218">
    <property type="entry name" value="WAT1-RELATED PROTEIN"/>
    <property type="match status" value="1"/>
</dbReference>
<accession>A0AB34K7P7</accession>
<feature type="transmembrane region" description="Helical" evidence="5">
    <location>
        <begin position="219"/>
        <end position="239"/>
    </location>
</feature>
<evidence type="ECO:0000259" key="6">
    <source>
        <dbReference type="Pfam" id="PF00892"/>
    </source>
</evidence>
<feature type="domain" description="EamA" evidence="6">
    <location>
        <begin position="14"/>
        <end position="141"/>
    </location>
</feature>
<protein>
    <recommendedName>
        <fullName evidence="6">EamA domain-containing protein</fullName>
    </recommendedName>
</protein>
<evidence type="ECO:0000256" key="2">
    <source>
        <dbReference type="ARBA" id="ARBA00022692"/>
    </source>
</evidence>
<dbReference type="EMBL" id="JBGBPQ010000001">
    <property type="protein sequence ID" value="KAL1529864.1"/>
    <property type="molecule type" value="Genomic_DNA"/>
</dbReference>
<name>A0AB34K7P7_PRYPA</name>
<evidence type="ECO:0000256" key="4">
    <source>
        <dbReference type="ARBA" id="ARBA00023136"/>
    </source>
</evidence>
<evidence type="ECO:0000256" key="1">
    <source>
        <dbReference type="ARBA" id="ARBA00004141"/>
    </source>
</evidence>
<comment type="subcellular location">
    <subcellularLocation>
        <location evidence="1">Membrane</location>
        <topology evidence="1">Multi-pass membrane protein</topology>
    </subcellularLocation>
</comment>
<dbReference type="GO" id="GO:0016020">
    <property type="term" value="C:membrane"/>
    <property type="evidence" value="ECO:0007669"/>
    <property type="project" value="UniProtKB-SubCell"/>
</dbReference>
<dbReference type="InterPro" id="IPR000620">
    <property type="entry name" value="EamA_dom"/>
</dbReference>
<dbReference type="Gene3D" id="1.10.3730.20">
    <property type="match status" value="1"/>
</dbReference>
<evidence type="ECO:0000313" key="8">
    <source>
        <dbReference type="Proteomes" id="UP001515480"/>
    </source>
</evidence>
<organism evidence="7 8">
    <name type="scientific">Prymnesium parvum</name>
    <name type="common">Toxic golden alga</name>
    <dbReference type="NCBI Taxonomy" id="97485"/>
    <lineage>
        <taxon>Eukaryota</taxon>
        <taxon>Haptista</taxon>
        <taxon>Haptophyta</taxon>
        <taxon>Prymnesiophyceae</taxon>
        <taxon>Prymnesiales</taxon>
        <taxon>Prymnesiaceae</taxon>
        <taxon>Prymnesium</taxon>
    </lineage>
</organism>
<dbReference type="Pfam" id="PF00892">
    <property type="entry name" value="EamA"/>
    <property type="match status" value="2"/>
</dbReference>
<comment type="caution">
    <text evidence="7">The sequence shown here is derived from an EMBL/GenBank/DDBJ whole genome shotgun (WGS) entry which is preliminary data.</text>
</comment>
<evidence type="ECO:0000256" key="3">
    <source>
        <dbReference type="ARBA" id="ARBA00022989"/>
    </source>
</evidence>
<feature type="transmembrane region" description="Helical" evidence="5">
    <location>
        <begin position="311"/>
        <end position="329"/>
    </location>
</feature>
<feature type="transmembrane region" description="Helical" evidence="5">
    <location>
        <begin position="285"/>
        <end position="305"/>
    </location>
</feature>
<feature type="transmembrane region" description="Helical" evidence="5">
    <location>
        <begin position="186"/>
        <end position="207"/>
    </location>
</feature>
<gene>
    <name evidence="7" type="ORF">AB1Y20_000795</name>
</gene>
<proteinExistence type="predicted"/>
<keyword evidence="2 5" id="KW-0812">Transmembrane</keyword>
<dbReference type="InterPro" id="IPR030184">
    <property type="entry name" value="WAT1-related"/>
</dbReference>
<evidence type="ECO:0000313" key="7">
    <source>
        <dbReference type="EMBL" id="KAL1529864.1"/>
    </source>
</evidence>
<feature type="transmembrane region" description="Helical" evidence="5">
    <location>
        <begin position="72"/>
        <end position="95"/>
    </location>
</feature>
<keyword evidence="4 5" id="KW-0472">Membrane</keyword>
<dbReference type="AlphaFoldDB" id="A0AB34K7P7"/>
<feature type="transmembrane region" description="Helical" evidence="5">
    <location>
        <begin position="259"/>
        <end position="278"/>
    </location>
</feature>
<sequence>MVGRRFHEAAGFGGMVLAAGFIALYAVLGKILLTGSFDPVVFLAHRQALASVVMLPIAWCKDGVRLPQRAQWSRLAALSLLFTANIGGFIAGLALTNAFSVIMMQLTIPGLSLLLDWASTRTRPRAAAFVWTALATAGCVAAVVGTRASHGHALLAARGSRSHAAYAEARGAGAPHRLGSRAAVSPRFACGIGVLVAQCLCFALFVLVQKSLLEEAPAFSIVSWTHPGSAVLCVLLGLATGNPQRLWDFSAYSMEDAMILVYAALLGTVGSFLLMAYATKWLPASLVSTIFSALEPVWVSLFQWWLLHESLTHLTVFGDCLATFGVCMLGRMQYLQSRAAASIETAQLLSDGLTSVVEEPFAFEEDALERADASESSTKA</sequence>
<dbReference type="Proteomes" id="UP001515480">
    <property type="component" value="Unassembled WGS sequence"/>
</dbReference>
<feature type="transmembrane region" description="Helical" evidence="5">
    <location>
        <begin position="101"/>
        <end position="119"/>
    </location>
</feature>
<feature type="domain" description="EamA" evidence="6">
    <location>
        <begin position="191"/>
        <end position="329"/>
    </location>
</feature>
<keyword evidence="3 5" id="KW-1133">Transmembrane helix</keyword>
<evidence type="ECO:0000256" key="5">
    <source>
        <dbReference type="SAM" id="Phobius"/>
    </source>
</evidence>
<dbReference type="GO" id="GO:0022857">
    <property type="term" value="F:transmembrane transporter activity"/>
    <property type="evidence" value="ECO:0007669"/>
    <property type="project" value="InterPro"/>
</dbReference>
<feature type="transmembrane region" description="Helical" evidence="5">
    <location>
        <begin position="39"/>
        <end position="60"/>
    </location>
</feature>